<organism evidence="2 3">
    <name type="scientific">Saccharopolyspora gregorii</name>
    <dbReference type="NCBI Taxonomy" id="33914"/>
    <lineage>
        <taxon>Bacteria</taxon>
        <taxon>Bacillati</taxon>
        <taxon>Actinomycetota</taxon>
        <taxon>Actinomycetes</taxon>
        <taxon>Pseudonocardiales</taxon>
        <taxon>Pseudonocardiaceae</taxon>
        <taxon>Saccharopolyspora</taxon>
    </lineage>
</organism>
<proteinExistence type="predicted"/>
<evidence type="ECO:0000313" key="3">
    <source>
        <dbReference type="Proteomes" id="UP001500483"/>
    </source>
</evidence>
<dbReference type="Proteomes" id="UP001500483">
    <property type="component" value="Unassembled WGS sequence"/>
</dbReference>
<protein>
    <recommendedName>
        <fullName evidence="4">FbpC C-terminal regulatory nucleotide binding domain-containing protein</fullName>
    </recommendedName>
</protein>
<gene>
    <name evidence="2" type="ORF">GCM10020366_47920</name>
</gene>
<evidence type="ECO:0008006" key="4">
    <source>
        <dbReference type="Google" id="ProtNLM"/>
    </source>
</evidence>
<keyword evidence="1" id="KW-0472">Membrane</keyword>
<keyword evidence="3" id="KW-1185">Reference proteome</keyword>
<evidence type="ECO:0000256" key="1">
    <source>
        <dbReference type="SAM" id="Phobius"/>
    </source>
</evidence>
<dbReference type="Gene3D" id="2.130.10.10">
    <property type="entry name" value="YVTN repeat-like/Quinoprotein amine dehydrogenase"/>
    <property type="match status" value="1"/>
</dbReference>
<comment type="caution">
    <text evidence="2">The sequence shown here is derived from an EMBL/GenBank/DDBJ whole genome shotgun (WGS) entry which is preliminary data.</text>
</comment>
<accession>A0ABP6RWK5</accession>
<keyword evidence="1" id="KW-0812">Transmembrane</keyword>
<name>A0ABP6RWK5_9PSEU</name>
<evidence type="ECO:0000313" key="2">
    <source>
        <dbReference type="EMBL" id="GAA3361946.1"/>
    </source>
</evidence>
<keyword evidence="1" id="KW-1133">Transmembrane helix</keyword>
<dbReference type="EMBL" id="BAAAYK010000038">
    <property type="protein sequence ID" value="GAA3361946.1"/>
    <property type="molecule type" value="Genomic_DNA"/>
</dbReference>
<reference evidence="3" key="1">
    <citation type="journal article" date="2019" name="Int. J. Syst. Evol. Microbiol.">
        <title>The Global Catalogue of Microorganisms (GCM) 10K type strain sequencing project: providing services to taxonomists for standard genome sequencing and annotation.</title>
        <authorList>
            <consortium name="The Broad Institute Genomics Platform"/>
            <consortium name="The Broad Institute Genome Sequencing Center for Infectious Disease"/>
            <person name="Wu L."/>
            <person name="Ma J."/>
        </authorList>
    </citation>
    <scope>NUCLEOTIDE SEQUENCE [LARGE SCALE GENOMIC DNA]</scope>
    <source>
        <strain evidence="3">JCM 9687</strain>
    </source>
</reference>
<dbReference type="RefSeq" id="WP_344929553.1">
    <property type="nucleotide sequence ID" value="NZ_BAAAYK010000038.1"/>
</dbReference>
<dbReference type="SUPFAM" id="SSF75011">
    <property type="entry name" value="3-carboxy-cis,cis-mucoante lactonizing enzyme"/>
    <property type="match status" value="1"/>
</dbReference>
<feature type="transmembrane region" description="Helical" evidence="1">
    <location>
        <begin position="50"/>
        <end position="71"/>
    </location>
</feature>
<sequence length="341" mass="34554">MRDPNDTQDVDELRSALHAIVDDVEPRGDTLPRLLAARQRRSRRPSRRPLIAAGGIAVAATAAFLVVLAVVPTGPRAPEPVSIAPNSYVAAPATSLASFDVLTGKRNDVLADLPAPVRGSLAADGNRVYATVPADGGSDIVVLGPDRIVRPVAHRTGSGTALAAGDGLFAYSDDDEIVVDGAGPARRIPVPAGQQVHDLAVGGGGRLAVLTSDSAIHVVAPGAGELGAPVPQPAGTCGPRALAWAERDLAVLAATDCGGAERLRIATLDADSGRAIGGGVPFGTGGDVPAEQVQLSVDRVGRYLVSAGDGRQWLVDGTDVRPVAPACSDDGCAAAPATFWG</sequence>
<dbReference type="InterPro" id="IPR015943">
    <property type="entry name" value="WD40/YVTN_repeat-like_dom_sf"/>
</dbReference>